<dbReference type="GeneID" id="15012392"/>
<protein>
    <submittedName>
        <fullName evidence="2">Uncharacterized protein</fullName>
    </submittedName>
</protein>
<sequence>MSFSTKGKTMDLYNASNNFEDDEQEQVLTVAEYEEQKESLQLIISRGKLARTLASNPEFKQLISEGYLTQEPQRIAELMASGRLHKNNMENCMAELDAIGKFRSFLRLNLEQASAAESELASLEEARDESIRLEEEELAKQN</sequence>
<organism evidence="2 3">
    <name type="scientific">Sulfitobacter phage phiCB2047-B</name>
    <dbReference type="NCBI Taxonomy" id="754046"/>
    <lineage>
        <taxon>Viruses</taxon>
        <taxon>Duplodnaviria</taxon>
        <taxon>Heunggongvirae</taxon>
        <taxon>Uroviricota</taxon>
        <taxon>Caudoviricetes</taxon>
        <taxon>Schitoviridae</taxon>
        <taxon>Rhodovirinae</taxon>
        <taxon>Raunefjordenvirus</taxon>
        <taxon>Raunefjordenvirus CB2047B</taxon>
    </lineage>
</organism>
<dbReference type="Proteomes" id="UP000207593">
    <property type="component" value="Segment"/>
</dbReference>
<proteinExistence type="predicted"/>
<gene>
    <name evidence="2" type="ORF">SUFG_00010</name>
</gene>
<evidence type="ECO:0000313" key="3">
    <source>
        <dbReference type="Proteomes" id="UP000207593"/>
    </source>
</evidence>
<keyword evidence="1" id="KW-0175">Coiled coil</keyword>
<dbReference type="KEGG" id="vg:15012392"/>
<keyword evidence="3" id="KW-1185">Reference proteome</keyword>
<evidence type="ECO:0000313" key="2">
    <source>
        <dbReference type="EMBL" id="AGH07383.1"/>
    </source>
</evidence>
<evidence type="ECO:0000256" key="1">
    <source>
        <dbReference type="SAM" id="Coils"/>
    </source>
</evidence>
<dbReference type="RefSeq" id="YP_007675799.1">
    <property type="nucleotide sequence ID" value="NC_020862.2"/>
</dbReference>
<accession>M4PMX3</accession>
<feature type="coiled-coil region" evidence="1">
    <location>
        <begin position="106"/>
        <end position="136"/>
    </location>
</feature>
<reference evidence="2 3" key="1">
    <citation type="journal article" date="2014" name="Genome Announc.">
        <title>Genome Sequence of the Sulfitobacter sp. Strain 2047-Infecting Lytic Phage {Phi}CB2047-B.</title>
        <authorList>
            <person name="Ankrah N.Y."/>
            <person name="Budinoff C.R."/>
            <person name="Wilson W.H."/>
            <person name="Wilhelm S.W."/>
            <person name="Buchan A."/>
        </authorList>
    </citation>
    <scope>NUCLEOTIDE SEQUENCE [LARGE SCALE GENOMIC DNA]</scope>
    <source>
        <strain evidence="3">phiCB2047-B</strain>
    </source>
</reference>
<dbReference type="EMBL" id="HQ317387">
    <property type="protein sequence ID" value="AGH07383.1"/>
    <property type="molecule type" value="Genomic_DNA"/>
</dbReference>
<dbReference type="OrthoDB" id="19353at10239"/>
<name>M4PMX3_9CAUD</name>